<feature type="transmembrane region" description="Helical" evidence="1">
    <location>
        <begin position="28"/>
        <end position="48"/>
    </location>
</feature>
<feature type="transmembrane region" description="Helical" evidence="1">
    <location>
        <begin position="80"/>
        <end position="100"/>
    </location>
</feature>
<dbReference type="PANTHER" id="PTHR34391">
    <property type="entry name" value="UPF0658 GOLGI APPARATUS MEMBRANE PROTEIN C1952.10C-RELATED"/>
    <property type="match status" value="1"/>
</dbReference>
<evidence type="ECO:0000313" key="2">
    <source>
        <dbReference type="EMBL" id="CAG8565956.1"/>
    </source>
</evidence>
<protein>
    <submittedName>
        <fullName evidence="2">9363_t:CDS:1</fullName>
    </submittedName>
</protein>
<accession>A0A9N9FWZ0</accession>
<keyword evidence="1" id="KW-1133">Transmembrane helix</keyword>
<feature type="transmembrane region" description="Helical" evidence="1">
    <location>
        <begin position="112"/>
        <end position="134"/>
    </location>
</feature>
<organism evidence="2 3">
    <name type="scientific">Funneliformis mosseae</name>
    <name type="common">Endomycorrhizal fungus</name>
    <name type="synonym">Glomus mosseae</name>
    <dbReference type="NCBI Taxonomy" id="27381"/>
    <lineage>
        <taxon>Eukaryota</taxon>
        <taxon>Fungi</taxon>
        <taxon>Fungi incertae sedis</taxon>
        <taxon>Mucoromycota</taxon>
        <taxon>Glomeromycotina</taxon>
        <taxon>Glomeromycetes</taxon>
        <taxon>Glomerales</taxon>
        <taxon>Glomeraceae</taxon>
        <taxon>Funneliformis</taxon>
    </lineage>
</organism>
<feature type="transmembrane region" description="Helical" evidence="1">
    <location>
        <begin position="178"/>
        <end position="196"/>
    </location>
</feature>
<evidence type="ECO:0000313" key="3">
    <source>
        <dbReference type="Proteomes" id="UP000789375"/>
    </source>
</evidence>
<gene>
    <name evidence="2" type="ORF">FMOSSE_LOCUS7205</name>
</gene>
<dbReference type="AlphaFoldDB" id="A0A9N9FWZ0"/>
<dbReference type="PANTHER" id="PTHR34391:SF1">
    <property type="entry name" value="UPF0658 GOLGI APPARATUS MEMBRANE PROTEIN C1952.10C-RELATED"/>
    <property type="match status" value="1"/>
</dbReference>
<dbReference type="InterPro" id="IPR040410">
    <property type="entry name" value="UPF0658_Golgi"/>
</dbReference>
<keyword evidence="1" id="KW-0812">Transmembrane</keyword>
<dbReference type="Proteomes" id="UP000789375">
    <property type="component" value="Unassembled WGS sequence"/>
</dbReference>
<dbReference type="GO" id="GO:0005794">
    <property type="term" value="C:Golgi apparatus"/>
    <property type="evidence" value="ECO:0007669"/>
    <property type="project" value="TreeGrafter"/>
</dbReference>
<proteinExistence type="predicted"/>
<keyword evidence="1" id="KW-0472">Membrane</keyword>
<keyword evidence="3" id="KW-1185">Reference proteome</keyword>
<name>A0A9N9FWZ0_FUNMO</name>
<feature type="transmembrane region" description="Helical" evidence="1">
    <location>
        <begin position="216"/>
        <end position="236"/>
    </location>
</feature>
<dbReference type="EMBL" id="CAJVPP010001637">
    <property type="protein sequence ID" value="CAG8565956.1"/>
    <property type="molecule type" value="Genomic_DNA"/>
</dbReference>
<reference evidence="2" key="1">
    <citation type="submission" date="2021-06" db="EMBL/GenBank/DDBJ databases">
        <authorList>
            <person name="Kallberg Y."/>
            <person name="Tangrot J."/>
            <person name="Rosling A."/>
        </authorList>
    </citation>
    <scope>NUCLEOTIDE SEQUENCE</scope>
    <source>
        <strain evidence="2">87-6 pot B 2015</strain>
    </source>
</reference>
<evidence type="ECO:0000256" key="1">
    <source>
        <dbReference type="SAM" id="Phobius"/>
    </source>
</evidence>
<sequence>MCFLITDESKEHMKRKWNRLTSSKWTKLFAIILWIQFVLVMIFQLRILKRNDELYNNSRFKHLYECDKEARNQDPRSSDYLFVFSLIQSSIFMILQFYLIYFGVNAIFHEHIIQIITLAGLNVGSAIYTVVQLLEVKFRVDRIQKQKKCEITQELINNDNSLTKGFSMDLFKVDLPQIVVLSIFSIITIFITYRLYLQFGWSIYKKIGGDFKIQTSVFLVIAMVTLIYAVIVVTNFDRGLQEIIENYKNRMKQRPTNINGPTMNVTTLNIPSAQSIHTLSSSTSHPFPVTSLSNDKISYVSDESKGESRWTIDD</sequence>
<comment type="caution">
    <text evidence="2">The sequence shown here is derived from an EMBL/GenBank/DDBJ whole genome shotgun (WGS) entry which is preliminary data.</text>
</comment>